<reference evidence="3 4" key="1">
    <citation type="journal article" date="2018" name="Mol. Biol. Evol.">
        <title>Broad Genomic Sampling Reveals a Smut Pathogenic Ancestry of the Fungal Clade Ustilaginomycotina.</title>
        <authorList>
            <person name="Kijpornyongpan T."/>
            <person name="Mondo S.J."/>
            <person name="Barry K."/>
            <person name="Sandor L."/>
            <person name="Lee J."/>
            <person name="Lipzen A."/>
            <person name="Pangilinan J."/>
            <person name="LaButti K."/>
            <person name="Hainaut M."/>
            <person name="Henrissat B."/>
            <person name="Grigoriev I.V."/>
            <person name="Spatafora J.W."/>
            <person name="Aime M.C."/>
        </authorList>
    </citation>
    <scope>NUCLEOTIDE SEQUENCE [LARGE SCALE GENOMIC DNA]</scope>
    <source>
        <strain evidence="3 4">MCA 4718</strain>
    </source>
</reference>
<accession>A0A316U3T5</accession>
<gene>
    <name evidence="3" type="ORF">BCV69DRAFT_45532</name>
</gene>
<dbReference type="RefSeq" id="XP_025346301.1">
    <property type="nucleotide sequence ID" value="XM_025495297.1"/>
</dbReference>
<dbReference type="Proteomes" id="UP000245942">
    <property type="component" value="Unassembled WGS sequence"/>
</dbReference>
<organism evidence="3 4">
    <name type="scientific">Pseudomicrostroma glucosiphilum</name>
    <dbReference type="NCBI Taxonomy" id="1684307"/>
    <lineage>
        <taxon>Eukaryota</taxon>
        <taxon>Fungi</taxon>
        <taxon>Dikarya</taxon>
        <taxon>Basidiomycota</taxon>
        <taxon>Ustilaginomycotina</taxon>
        <taxon>Exobasidiomycetes</taxon>
        <taxon>Microstromatales</taxon>
        <taxon>Microstromatales incertae sedis</taxon>
        <taxon>Pseudomicrostroma</taxon>
    </lineage>
</organism>
<dbReference type="GeneID" id="37017031"/>
<name>A0A316U3T5_9BASI</name>
<dbReference type="EMBL" id="KZ819332">
    <property type="protein sequence ID" value="PWN19141.1"/>
    <property type="molecule type" value="Genomic_DNA"/>
</dbReference>
<evidence type="ECO:0000313" key="4">
    <source>
        <dbReference type="Proteomes" id="UP000245942"/>
    </source>
</evidence>
<sequence length="150" mass="16712">MHDRSEDASATTSDPITLGRKGDRTTRRRGEKHGWQAPPTRLALSGLIRVAPLLTISMIRLWTTPSLPFFTTISIVVKATTLDRIPHRRSRSFRDRSLFLRLLPLLLAPSLATLGQACQLPSSFLDLFSISLLSSPPLLSASLPRLLRLF</sequence>
<keyword evidence="2" id="KW-0472">Membrane</keyword>
<protein>
    <submittedName>
        <fullName evidence="3">Uncharacterized protein</fullName>
    </submittedName>
</protein>
<dbReference type="AlphaFoldDB" id="A0A316U3T5"/>
<keyword evidence="2" id="KW-1133">Transmembrane helix</keyword>
<feature type="transmembrane region" description="Helical" evidence="2">
    <location>
        <begin position="98"/>
        <end position="115"/>
    </location>
</feature>
<evidence type="ECO:0000256" key="2">
    <source>
        <dbReference type="SAM" id="Phobius"/>
    </source>
</evidence>
<proteinExistence type="predicted"/>
<keyword evidence="4" id="KW-1185">Reference proteome</keyword>
<feature type="region of interest" description="Disordered" evidence="1">
    <location>
        <begin position="1"/>
        <end position="36"/>
    </location>
</feature>
<evidence type="ECO:0000256" key="1">
    <source>
        <dbReference type="SAM" id="MobiDB-lite"/>
    </source>
</evidence>
<keyword evidence="2" id="KW-0812">Transmembrane</keyword>
<evidence type="ECO:0000313" key="3">
    <source>
        <dbReference type="EMBL" id="PWN19141.1"/>
    </source>
</evidence>